<dbReference type="Gene3D" id="3.20.20.70">
    <property type="entry name" value="Aldolase class I"/>
    <property type="match status" value="1"/>
</dbReference>
<proteinExistence type="predicted"/>
<organism evidence="10">
    <name type="scientific">Thermodesulfobium narugense</name>
    <dbReference type="NCBI Taxonomy" id="184064"/>
    <lineage>
        <taxon>Bacteria</taxon>
        <taxon>Pseudomonadati</taxon>
        <taxon>Thermodesulfobiota</taxon>
        <taxon>Thermodesulfobiia</taxon>
        <taxon>Thermodesulfobiales</taxon>
        <taxon>Thermodesulfobiaceae</taxon>
        <taxon>Thermodesulfobium</taxon>
    </lineage>
</organism>
<evidence type="ECO:0000256" key="8">
    <source>
        <dbReference type="ARBA" id="ARBA00023239"/>
    </source>
</evidence>
<keyword evidence="4" id="KW-0028">Amino-acid biosynthesis</keyword>
<evidence type="ECO:0000256" key="2">
    <source>
        <dbReference type="ARBA" id="ARBA00004696"/>
    </source>
</evidence>
<accession>A0A7C5P7A1</accession>
<evidence type="ECO:0000256" key="5">
    <source>
        <dbReference type="ARBA" id="ARBA00022793"/>
    </source>
</evidence>
<dbReference type="GO" id="GO:0000162">
    <property type="term" value="P:L-tryptophan biosynthetic process"/>
    <property type="evidence" value="ECO:0007669"/>
    <property type="project" value="UniProtKB-UniPathway"/>
</dbReference>
<dbReference type="PANTHER" id="PTHR22854">
    <property type="entry name" value="TRYPTOPHAN BIOSYNTHESIS PROTEIN"/>
    <property type="match status" value="1"/>
</dbReference>
<comment type="catalytic activity">
    <reaction evidence="1">
        <text>1-(2-carboxyphenylamino)-1-deoxy-D-ribulose 5-phosphate + H(+) = (1S,2R)-1-C-(indol-3-yl)glycerol 3-phosphate + CO2 + H2O</text>
        <dbReference type="Rhea" id="RHEA:23476"/>
        <dbReference type="ChEBI" id="CHEBI:15377"/>
        <dbReference type="ChEBI" id="CHEBI:15378"/>
        <dbReference type="ChEBI" id="CHEBI:16526"/>
        <dbReference type="ChEBI" id="CHEBI:58613"/>
        <dbReference type="ChEBI" id="CHEBI:58866"/>
        <dbReference type="EC" id="4.1.1.48"/>
    </reaction>
</comment>
<keyword evidence="5" id="KW-0210">Decarboxylase</keyword>
<keyword evidence="8" id="KW-0456">Lyase</keyword>
<sequence length="270" mass="30839">MNILEKISKEEIEEFNQRRELLRVLKNYGRTYPIISFFDALKPISVIGEFKPASPVKGIFIKNPKREIRNFIDFYEKFGCSALSVLTNKRAFKGDPLYITYIKSFCNLPILYKNFILIEDQIDEAYLVGADCILLIASILDPKRLKELFNHATNLGMDSLIEIHNEEELNIALEIEPKIVGINNRNLKTFEVDINNTFKLINSIPKQIKIVSESGIKSEEEIYKLAKSGVSGVLIGEAIVKLTLTLLRGNITSYPDSSIFNKKLLSRENF</sequence>
<dbReference type="GO" id="GO:0004425">
    <property type="term" value="F:indole-3-glycerol-phosphate synthase activity"/>
    <property type="evidence" value="ECO:0007669"/>
    <property type="project" value="UniProtKB-EC"/>
</dbReference>
<protein>
    <recommendedName>
        <fullName evidence="3">indole-3-glycerol-phosphate synthase</fullName>
        <ecNumber evidence="3">4.1.1.48</ecNumber>
    </recommendedName>
</protein>
<evidence type="ECO:0000256" key="1">
    <source>
        <dbReference type="ARBA" id="ARBA00001633"/>
    </source>
</evidence>
<evidence type="ECO:0000256" key="3">
    <source>
        <dbReference type="ARBA" id="ARBA00012362"/>
    </source>
</evidence>
<evidence type="ECO:0000256" key="7">
    <source>
        <dbReference type="ARBA" id="ARBA00023141"/>
    </source>
</evidence>
<dbReference type="SUPFAM" id="SSF51366">
    <property type="entry name" value="Ribulose-phoshate binding barrel"/>
    <property type="match status" value="1"/>
</dbReference>
<evidence type="ECO:0000259" key="9">
    <source>
        <dbReference type="Pfam" id="PF00218"/>
    </source>
</evidence>
<evidence type="ECO:0000313" key="10">
    <source>
        <dbReference type="EMBL" id="HHI65168.1"/>
    </source>
</evidence>
<dbReference type="EMBL" id="DRUY01000047">
    <property type="protein sequence ID" value="HHI65168.1"/>
    <property type="molecule type" value="Genomic_DNA"/>
</dbReference>
<keyword evidence="7" id="KW-0057">Aromatic amino acid biosynthesis</keyword>
<dbReference type="InterPro" id="IPR013798">
    <property type="entry name" value="Indole-3-glycerol_P_synth_dom"/>
</dbReference>
<dbReference type="CDD" id="cd00331">
    <property type="entry name" value="IGPS"/>
    <property type="match status" value="1"/>
</dbReference>
<evidence type="ECO:0000256" key="6">
    <source>
        <dbReference type="ARBA" id="ARBA00022822"/>
    </source>
</evidence>
<dbReference type="InterPro" id="IPR011060">
    <property type="entry name" value="RibuloseP-bd_barrel"/>
</dbReference>
<dbReference type="PANTHER" id="PTHR22854:SF2">
    <property type="entry name" value="INDOLE-3-GLYCEROL-PHOSPHATE SYNTHASE"/>
    <property type="match status" value="1"/>
</dbReference>
<dbReference type="AlphaFoldDB" id="A0A7C5P7A1"/>
<dbReference type="EC" id="4.1.1.48" evidence="3"/>
<dbReference type="InterPro" id="IPR013785">
    <property type="entry name" value="Aldolase_TIM"/>
</dbReference>
<gene>
    <name evidence="10" type="ORF">ENL70_01295</name>
</gene>
<dbReference type="UniPathway" id="UPA00035">
    <property type="reaction ID" value="UER00043"/>
</dbReference>
<dbReference type="InterPro" id="IPR045186">
    <property type="entry name" value="Indole-3-glycerol_P_synth"/>
</dbReference>
<name>A0A7C5P7A1_9BACT</name>
<comment type="caution">
    <text evidence="10">The sequence shown here is derived from an EMBL/GenBank/DDBJ whole genome shotgun (WGS) entry which is preliminary data.</text>
</comment>
<reference evidence="10" key="1">
    <citation type="journal article" date="2020" name="mSystems">
        <title>Genome- and Community-Level Interaction Insights into Carbon Utilization and Element Cycling Functions of Hydrothermarchaeota in Hydrothermal Sediment.</title>
        <authorList>
            <person name="Zhou Z."/>
            <person name="Liu Y."/>
            <person name="Xu W."/>
            <person name="Pan J."/>
            <person name="Luo Z.H."/>
            <person name="Li M."/>
        </authorList>
    </citation>
    <scope>NUCLEOTIDE SEQUENCE [LARGE SCALE GENOMIC DNA]</scope>
    <source>
        <strain evidence="10">SpSt-1019</strain>
    </source>
</reference>
<evidence type="ECO:0000256" key="4">
    <source>
        <dbReference type="ARBA" id="ARBA00022605"/>
    </source>
</evidence>
<dbReference type="GO" id="GO:0004640">
    <property type="term" value="F:phosphoribosylanthranilate isomerase activity"/>
    <property type="evidence" value="ECO:0007669"/>
    <property type="project" value="TreeGrafter"/>
</dbReference>
<comment type="pathway">
    <text evidence="2">Amino-acid biosynthesis; L-tryptophan biosynthesis; L-tryptophan from chorismate: step 4/5.</text>
</comment>
<dbReference type="Pfam" id="PF00218">
    <property type="entry name" value="IGPS"/>
    <property type="match status" value="1"/>
</dbReference>
<feature type="domain" description="Indole-3-glycerol phosphate synthase" evidence="9">
    <location>
        <begin position="8"/>
        <end position="241"/>
    </location>
</feature>
<keyword evidence="6" id="KW-0822">Tryptophan biosynthesis</keyword>